<proteinExistence type="predicted"/>
<dbReference type="EMBL" id="JBFTEG010000003">
    <property type="protein sequence ID" value="MEX6501434.1"/>
    <property type="molecule type" value="Genomic_DNA"/>
</dbReference>
<accession>A0ABV3YQW2</accession>
<comment type="caution">
    <text evidence="1">The sequence shown here is derived from an EMBL/GenBank/DDBJ whole genome shotgun (WGS) entry which is preliminary data.</text>
</comment>
<reference evidence="1 2" key="1">
    <citation type="submission" date="2024-07" db="EMBL/GenBank/DDBJ databases">
        <authorList>
            <person name="Li M."/>
        </authorList>
    </citation>
    <scope>NUCLEOTIDE SEQUENCE [LARGE SCALE GENOMIC DNA]</scope>
    <source>
        <strain evidence="1 2">25A3E</strain>
    </source>
</reference>
<sequence>MHMLNVNPDTVCRLIALAHVFHAKEAVVIPEEPTSPSDDWARQVLADHADDEVFQEFRSIIEDLEPDQQQEVVALLWLGRGDAALDDWAGLLVQARDDWNPRTAEYLIAHPFLAEHLQEGLDLHGYACD</sequence>
<name>A0ABV3YQW2_9PSED</name>
<keyword evidence="2" id="KW-1185">Reference proteome</keyword>
<evidence type="ECO:0000313" key="1">
    <source>
        <dbReference type="EMBL" id="MEX6501434.1"/>
    </source>
</evidence>
<protein>
    <submittedName>
        <fullName evidence="1">DUF3775 domain-containing protein</fullName>
    </submittedName>
</protein>
<dbReference type="Proteomes" id="UP001560296">
    <property type="component" value="Unassembled WGS sequence"/>
</dbReference>
<dbReference type="InterPro" id="IPR022254">
    <property type="entry name" value="DUF3775"/>
</dbReference>
<evidence type="ECO:0000313" key="2">
    <source>
        <dbReference type="Proteomes" id="UP001560296"/>
    </source>
</evidence>
<dbReference type="Pfam" id="PF12616">
    <property type="entry name" value="DUF3775"/>
    <property type="match status" value="1"/>
</dbReference>
<organism evidence="1 2">
    <name type="scientific">Pseudomonas zhanjiangensis</name>
    <dbReference type="NCBI Taxonomy" id="3239015"/>
    <lineage>
        <taxon>Bacteria</taxon>
        <taxon>Pseudomonadati</taxon>
        <taxon>Pseudomonadota</taxon>
        <taxon>Gammaproteobacteria</taxon>
        <taxon>Pseudomonadales</taxon>
        <taxon>Pseudomonadaceae</taxon>
        <taxon>Pseudomonas</taxon>
    </lineage>
</organism>
<gene>
    <name evidence="1" type="ORF">AB5S05_05105</name>
</gene>
<dbReference type="RefSeq" id="WP_369286406.1">
    <property type="nucleotide sequence ID" value="NZ_JBFTEG010000003.1"/>
</dbReference>